<feature type="non-terminal residue" evidence="2">
    <location>
        <position position="1"/>
    </location>
</feature>
<feature type="region of interest" description="Disordered" evidence="1">
    <location>
        <begin position="1"/>
        <end position="68"/>
    </location>
</feature>
<comment type="caution">
    <text evidence="2">The sequence shown here is derived from an EMBL/GenBank/DDBJ whole genome shotgun (WGS) entry which is preliminary data.</text>
</comment>
<proteinExistence type="predicted"/>
<reference evidence="2" key="1">
    <citation type="journal article" date="2019" name="Sci. Rep.">
        <title>Draft genome of Tanacetum cinerariifolium, the natural source of mosquito coil.</title>
        <authorList>
            <person name="Yamashiro T."/>
            <person name="Shiraishi A."/>
            <person name="Satake H."/>
            <person name="Nakayama K."/>
        </authorList>
    </citation>
    <scope>NUCLEOTIDE SEQUENCE</scope>
</reference>
<sequence>KGEDVSNKEDLKEKTAKLDEGQTGLDPSKTPKSRPLPERVLIEEDQAGPNPRQSHVALAGQNPEPMHD</sequence>
<evidence type="ECO:0000313" key="2">
    <source>
        <dbReference type="EMBL" id="GFD51263.1"/>
    </source>
</evidence>
<protein>
    <submittedName>
        <fullName evidence="2">Uncharacterized protein</fullName>
    </submittedName>
</protein>
<evidence type="ECO:0000256" key="1">
    <source>
        <dbReference type="SAM" id="MobiDB-lite"/>
    </source>
</evidence>
<dbReference type="AlphaFoldDB" id="A0A699WWU6"/>
<accession>A0A699WWU6</accession>
<feature type="non-terminal residue" evidence="2">
    <location>
        <position position="68"/>
    </location>
</feature>
<organism evidence="2">
    <name type="scientific">Tanacetum cinerariifolium</name>
    <name type="common">Dalmatian daisy</name>
    <name type="synonym">Chrysanthemum cinerariifolium</name>
    <dbReference type="NCBI Taxonomy" id="118510"/>
    <lineage>
        <taxon>Eukaryota</taxon>
        <taxon>Viridiplantae</taxon>
        <taxon>Streptophyta</taxon>
        <taxon>Embryophyta</taxon>
        <taxon>Tracheophyta</taxon>
        <taxon>Spermatophyta</taxon>
        <taxon>Magnoliopsida</taxon>
        <taxon>eudicotyledons</taxon>
        <taxon>Gunneridae</taxon>
        <taxon>Pentapetalae</taxon>
        <taxon>asterids</taxon>
        <taxon>campanulids</taxon>
        <taxon>Asterales</taxon>
        <taxon>Asteraceae</taxon>
        <taxon>Asteroideae</taxon>
        <taxon>Anthemideae</taxon>
        <taxon>Anthemidinae</taxon>
        <taxon>Tanacetum</taxon>
    </lineage>
</organism>
<feature type="compositionally biased region" description="Basic and acidic residues" evidence="1">
    <location>
        <begin position="1"/>
        <end position="20"/>
    </location>
</feature>
<dbReference type="EMBL" id="BKCJ011767754">
    <property type="protein sequence ID" value="GFD51263.1"/>
    <property type="molecule type" value="Genomic_DNA"/>
</dbReference>
<gene>
    <name evidence="2" type="ORF">Tci_923232</name>
</gene>
<name>A0A699WWU6_TANCI</name>